<sequence>MDIIFIISLIIIGCILALSGGWILILKAEAKIEQKIMDGLELKRKEDQNNKILQKYEELLAMEIEWHTYRISTIEFFITKVKSKSATETPITQPTISGDSKLYSKIKALISIYFPHLQDDYNTLCKVSNCSIYFDFIYGRCTSSNKVITTLTEKRAQFKSLSTEFQNKIRKEVTIT</sequence>
<dbReference type="EMBL" id="JADVNV010000003">
    <property type="protein sequence ID" value="MBJ9868042.1"/>
    <property type="molecule type" value="Genomic_DNA"/>
</dbReference>
<evidence type="ECO:0000313" key="7">
    <source>
        <dbReference type="Proteomes" id="UP000251584"/>
    </source>
</evidence>
<reference evidence="3" key="6">
    <citation type="submission" date="2020-11" db="EMBL/GenBank/DDBJ databases">
        <title>Enhanced detection system for hospital associated transmission using whole genome sequencing surveillance.</title>
        <authorList>
            <person name="Harrison L.H."/>
            <person name="Van Tyne D."/>
            <person name="Marsh J.W."/>
            <person name="Griffith M.P."/>
            <person name="Snyder D.J."/>
            <person name="Cooper V.S."/>
            <person name="Mustapha M."/>
        </authorList>
    </citation>
    <scope>NUCLEOTIDE SEQUENCE</scope>
    <source>
        <strain evidence="3">CB00014</strain>
    </source>
</reference>
<dbReference type="EMBL" id="UAVY01000001">
    <property type="protein sequence ID" value="SQB21887.1"/>
    <property type="molecule type" value="Genomic_DNA"/>
</dbReference>
<evidence type="ECO:0000256" key="1">
    <source>
        <dbReference type="SAM" id="Phobius"/>
    </source>
</evidence>
<evidence type="ECO:0000313" key="4">
    <source>
        <dbReference type="EMBL" id="RSC19460.1"/>
    </source>
</evidence>
<keyword evidence="1" id="KW-0472">Membrane</keyword>
<evidence type="ECO:0000313" key="9">
    <source>
        <dbReference type="Proteomes" id="UP000282299"/>
    </source>
</evidence>
<protein>
    <submittedName>
        <fullName evidence="2">Uncharacterized protein</fullName>
    </submittedName>
</protein>
<dbReference type="RefSeq" id="WP_012133729.1">
    <property type="nucleotide sequence ID" value="NZ_ABTEQQ020000001.1"/>
</dbReference>
<keyword evidence="1" id="KW-0812">Transmembrane</keyword>
<dbReference type="EMBL" id="LK931336">
    <property type="protein sequence ID" value="CDZ84568.1"/>
    <property type="molecule type" value="Genomic_DNA"/>
</dbReference>
<dbReference type="EMBL" id="LR134204">
    <property type="protein sequence ID" value="VEB93517.1"/>
    <property type="molecule type" value="Genomic_DNA"/>
</dbReference>
<feature type="transmembrane region" description="Helical" evidence="1">
    <location>
        <begin position="6"/>
        <end position="26"/>
    </location>
</feature>
<evidence type="ECO:0000313" key="3">
    <source>
        <dbReference type="EMBL" id="MBJ9868042.1"/>
    </source>
</evidence>
<name>A0A078LKW9_CITKO</name>
<dbReference type="Proteomes" id="UP000282299">
    <property type="component" value="Unassembled WGS sequence"/>
</dbReference>
<dbReference type="GeneID" id="45136734"/>
<reference evidence="4" key="4">
    <citation type="submission" date="2018-10" db="EMBL/GenBank/DDBJ databases">
        <title>FDA dAtabase for Regulatory Grade micrObial Sequences (FDA-ARGOS): Supporting development and validation of Infectious Disease Dx tests.</title>
        <authorList>
            <person name="Campos J."/>
            <person name="Goldberg B."/>
            <person name="Tallon L.J."/>
            <person name="Sadzewicz L."/>
            <person name="Zhao X."/>
            <person name="Vavikolanu K."/>
            <person name="Mehta A."/>
            <person name="Aluvathingal J."/>
            <person name="Nadendla S."/>
            <person name="Geyer C."/>
            <person name="Nandy P."/>
            <person name="Yan Y."/>
            <person name="Sichtig H."/>
        </authorList>
    </citation>
    <scope>NUCLEOTIDE SEQUENCE</scope>
    <source>
        <strain evidence="4">FDAARGOS_526</strain>
    </source>
</reference>
<reference evidence="5 7" key="2">
    <citation type="submission" date="2018-06" db="EMBL/GenBank/DDBJ databases">
        <authorList>
            <consortium name="Pathogen Informatics"/>
            <person name="Doyle S."/>
        </authorList>
    </citation>
    <scope>NUCLEOTIDE SEQUENCE [LARGE SCALE GENOMIC DNA]</scope>
    <source>
        <strain evidence="5 7">NCTC10786</strain>
    </source>
</reference>
<reference evidence="2" key="1">
    <citation type="submission" date="2014-06" db="EMBL/GenBank/DDBJ databases">
        <authorList>
            <person name="Urmite Genomes Urmite Genomes"/>
        </authorList>
    </citation>
    <scope>NUCLEOTIDE SEQUENCE</scope>
</reference>
<gene>
    <name evidence="2" type="ORF">BN1086_02723</name>
    <name evidence="4" type="ORF">EGS84_22165</name>
    <name evidence="3" type="ORF">I5687_08795</name>
    <name evidence="5" type="ORF">NCTC10786_01109</name>
    <name evidence="6" type="ORF">NCTC11075_04411</name>
</gene>
<reference evidence="6 8" key="5">
    <citation type="submission" date="2018-12" db="EMBL/GenBank/DDBJ databases">
        <authorList>
            <consortium name="Pathogen Informatics"/>
        </authorList>
    </citation>
    <scope>NUCLEOTIDE SEQUENCE [LARGE SCALE GENOMIC DNA]</scope>
    <source>
        <strain evidence="6 8">NCTC11075</strain>
    </source>
</reference>
<dbReference type="PATRIC" id="fig|545.11.peg.1156"/>
<accession>A0A078LKW9</accession>
<dbReference type="Proteomes" id="UP000807555">
    <property type="component" value="Unassembled WGS sequence"/>
</dbReference>
<dbReference type="AlphaFoldDB" id="A0A078LKW9"/>
<dbReference type="Proteomes" id="UP000270272">
    <property type="component" value="Chromosome"/>
</dbReference>
<evidence type="ECO:0000313" key="2">
    <source>
        <dbReference type="EMBL" id="CDZ84568.1"/>
    </source>
</evidence>
<organism evidence="2">
    <name type="scientific">Citrobacter koseri</name>
    <name type="common">Citrobacter diversus</name>
    <dbReference type="NCBI Taxonomy" id="545"/>
    <lineage>
        <taxon>Bacteria</taxon>
        <taxon>Pseudomonadati</taxon>
        <taxon>Pseudomonadota</taxon>
        <taxon>Gammaproteobacteria</taxon>
        <taxon>Enterobacterales</taxon>
        <taxon>Enterobacteriaceae</taxon>
        <taxon>Citrobacter</taxon>
    </lineage>
</organism>
<evidence type="ECO:0000313" key="5">
    <source>
        <dbReference type="EMBL" id="SQB21887.1"/>
    </source>
</evidence>
<proteinExistence type="predicted"/>
<reference evidence="9" key="3">
    <citation type="submission" date="2018-10" db="EMBL/GenBank/DDBJ databases">
        <title>FDA dAtabase for Regulatory Grade micrObial Sequences (FDA-ARGOS): Supporting development and validation of Infectious Disease Dx tests.</title>
        <authorList>
            <person name="Goldberg B."/>
            <person name="Campos J."/>
            <person name="Tallon L."/>
            <person name="Sadzewicz L."/>
            <person name="Zhao X."/>
            <person name="Vavikolanu K."/>
            <person name="Mehta A."/>
            <person name="Aluvathingal J."/>
            <person name="Nadendla S."/>
            <person name="Geyer C."/>
            <person name="Nandy P."/>
            <person name="Yan Y."/>
            <person name="Sichtig H."/>
        </authorList>
    </citation>
    <scope>NUCLEOTIDE SEQUENCE [LARGE SCALE GENOMIC DNA]</scope>
    <source>
        <strain evidence="9">FDAARGOS_526</strain>
    </source>
</reference>
<evidence type="ECO:0000313" key="6">
    <source>
        <dbReference type="EMBL" id="VEB93517.1"/>
    </source>
</evidence>
<evidence type="ECO:0000313" key="8">
    <source>
        <dbReference type="Proteomes" id="UP000270272"/>
    </source>
</evidence>
<keyword evidence="1" id="KW-1133">Transmembrane helix</keyword>
<dbReference type="Proteomes" id="UP000251584">
    <property type="component" value="Unassembled WGS sequence"/>
</dbReference>
<dbReference type="EMBL" id="RKIT01000002">
    <property type="protein sequence ID" value="RSC19460.1"/>
    <property type="molecule type" value="Genomic_DNA"/>
</dbReference>